<evidence type="ECO:0000313" key="1">
    <source>
        <dbReference type="EMBL" id="DAF93476.1"/>
    </source>
</evidence>
<dbReference type="EMBL" id="BK016086">
    <property type="protein sequence ID" value="DAF93476.1"/>
    <property type="molecule type" value="Genomic_DNA"/>
</dbReference>
<accession>A0A8S5UGB9</accession>
<name>A0A8S5UGB9_9CAUD</name>
<protein>
    <submittedName>
        <fullName evidence="1">Uncharacterized protein</fullName>
    </submittedName>
</protein>
<proteinExistence type="predicted"/>
<organism evidence="1">
    <name type="scientific">Myoviridae sp. ctshb19</name>
    <dbReference type="NCBI Taxonomy" id="2825194"/>
    <lineage>
        <taxon>Viruses</taxon>
        <taxon>Duplodnaviria</taxon>
        <taxon>Heunggongvirae</taxon>
        <taxon>Uroviricota</taxon>
        <taxon>Caudoviricetes</taxon>
    </lineage>
</organism>
<sequence length="132" mass="15019">MALLKFPGIFFLEVVPLLFNESALKTMPDTPLYRFEEKTGLHHFVFDGGEWASDSAEELVEIAIREIERSIKALILKAGSRPYVTLLLATDVEGPSVDVCDAFNVLERPWRVEFYVDSFRRGLSKLRTVRGL</sequence>
<reference evidence="1" key="1">
    <citation type="journal article" date="2021" name="Proc. Natl. Acad. Sci. U.S.A.">
        <title>A Catalog of Tens of Thousands of Viruses from Human Metagenomes Reveals Hidden Associations with Chronic Diseases.</title>
        <authorList>
            <person name="Tisza M.J."/>
            <person name="Buck C.B."/>
        </authorList>
    </citation>
    <scope>NUCLEOTIDE SEQUENCE</scope>
    <source>
        <strain evidence="1">Ctshb19</strain>
    </source>
</reference>